<dbReference type="OrthoDB" id="1736367at2"/>
<name>A0A2V2Z3A1_9BACL</name>
<protein>
    <submittedName>
        <fullName evidence="3">Copper amine oxidase-like protein</fullName>
    </submittedName>
</protein>
<gene>
    <name evidence="3" type="ORF">DFQ01_10111</name>
</gene>
<dbReference type="PROSITE" id="PS51257">
    <property type="entry name" value="PROKAR_LIPOPROTEIN"/>
    <property type="match status" value="1"/>
</dbReference>
<accession>A0A2V2Z3A1</accession>
<feature type="signal peptide" evidence="1">
    <location>
        <begin position="1"/>
        <end position="25"/>
    </location>
</feature>
<proteinExistence type="predicted"/>
<evidence type="ECO:0000313" key="4">
    <source>
        <dbReference type="Proteomes" id="UP000246635"/>
    </source>
</evidence>
<evidence type="ECO:0000259" key="2">
    <source>
        <dbReference type="Pfam" id="PF07833"/>
    </source>
</evidence>
<dbReference type="EMBL" id="QGTQ01000001">
    <property type="protein sequence ID" value="PWW08290.1"/>
    <property type="molecule type" value="Genomic_DNA"/>
</dbReference>
<organism evidence="3 4">
    <name type="scientific">Paenibacillus cellulosilyticus</name>
    <dbReference type="NCBI Taxonomy" id="375489"/>
    <lineage>
        <taxon>Bacteria</taxon>
        <taxon>Bacillati</taxon>
        <taxon>Bacillota</taxon>
        <taxon>Bacilli</taxon>
        <taxon>Bacillales</taxon>
        <taxon>Paenibacillaceae</taxon>
        <taxon>Paenibacillus</taxon>
    </lineage>
</organism>
<reference evidence="3 4" key="1">
    <citation type="submission" date="2018-05" db="EMBL/GenBank/DDBJ databases">
        <title>Genomic Encyclopedia of Type Strains, Phase III (KMG-III): the genomes of soil and plant-associated and newly described type strains.</title>
        <authorList>
            <person name="Whitman W."/>
        </authorList>
    </citation>
    <scope>NUCLEOTIDE SEQUENCE [LARGE SCALE GENOMIC DNA]</scope>
    <source>
        <strain evidence="3 4">CECT 5696</strain>
    </source>
</reference>
<dbReference type="SUPFAM" id="SSF55383">
    <property type="entry name" value="Copper amine oxidase, domain N"/>
    <property type="match status" value="2"/>
</dbReference>
<dbReference type="InterPro" id="IPR012854">
    <property type="entry name" value="Cu_amine_oxidase-like_N"/>
</dbReference>
<sequence length="631" mass="70050">MTKRLLVIMTALCMLLACFPIAASAAAGDSVVIKLTIGSPTVNINGVDSKIQPPVKENGTTLVPLSVITKAFGAKLNLEKNKIITLKYNSTVVVLTIGSKEVKVNGVVTKLTTAPKIVNSVTLVPVRVIAQAFGATVVPSGNLITITGKVAGDAASTNTGGTSGIDTDAGKTKVGDSYYGWSMNYPTDLSLSYQSDNGDWTVWSDGSNNPTVVVGIEDEEDTLTKEELRDQIQTYFGDNELVMEKKTISVGGVSYEKMVTKSRDGWFFEYRGIQKDKRVFVVMSGVKATSRDALNKYQDLLDSFTLSFDKSDRSLKDVTKVVNGFITVHDEDYGIEVKLPVNWHRDTESSTPLFFNVDEGLIDFAIKSTVDNETAEQWRAKERAKLEKQFASDYIRNFEESTITLKNGQGQVLKYEYTWDKKNWITEYDVFLIAGDHKYSVSFYLIKADSLKTKLMFTQIINSLSIDTKYVDSNFSEIEEATDLEGQVLKKSSNKYSYSIELPATWTADEKDFESSLVSYYTDHGTFFLNVIEDATALEYNKALASYLNTDEDAVAAGAEISQNVMVNINGSMFQRIDVVYPKASQPLKSSVYMIERNNRLYVLQFTVSQANDSAGYQEEVTKVLESLKFN</sequence>
<evidence type="ECO:0000256" key="1">
    <source>
        <dbReference type="SAM" id="SignalP"/>
    </source>
</evidence>
<feature type="chain" id="PRO_5016111967" evidence="1">
    <location>
        <begin position="26"/>
        <end position="631"/>
    </location>
</feature>
<keyword evidence="1" id="KW-0732">Signal</keyword>
<comment type="caution">
    <text evidence="3">The sequence shown here is derived from an EMBL/GenBank/DDBJ whole genome shotgun (WGS) entry which is preliminary data.</text>
</comment>
<dbReference type="InterPro" id="IPR036582">
    <property type="entry name" value="Mao_N_sf"/>
</dbReference>
<dbReference type="Gene3D" id="3.30.457.10">
    <property type="entry name" value="Copper amine oxidase-like, N-terminal domain"/>
    <property type="match status" value="2"/>
</dbReference>
<keyword evidence="4" id="KW-1185">Reference proteome</keyword>
<dbReference type="RefSeq" id="WP_110041837.1">
    <property type="nucleotide sequence ID" value="NZ_CP054613.1"/>
</dbReference>
<dbReference type="Proteomes" id="UP000246635">
    <property type="component" value="Unassembled WGS sequence"/>
</dbReference>
<dbReference type="Pfam" id="PF07833">
    <property type="entry name" value="Cu_amine_oxidN1"/>
    <property type="match status" value="1"/>
</dbReference>
<evidence type="ECO:0000313" key="3">
    <source>
        <dbReference type="EMBL" id="PWW08290.1"/>
    </source>
</evidence>
<dbReference type="AlphaFoldDB" id="A0A2V2Z3A1"/>
<feature type="domain" description="Copper amine oxidase-like N-terminal" evidence="2">
    <location>
        <begin position="44"/>
        <end position="142"/>
    </location>
</feature>